<comment type="caution">
    <text evidence="1">The sequence shown here is derived from an EMBL/GenBank/DDBJ whole genome shotgun (WGS) entry which is preliminary data.</text>
</comment>
<dbReference type="EMBL" id="JAGPXC010000002">
    <property type="protein sequence ID" value="KAH6656789.1"/>
    <property type="molecule type" value="Genomic_DNA"/>
</dbReference>
<evidence type="ECO:0000313" key="2">
    <source>
        <dbReference type="Proteomes" id="UP000758603"/>
    </source>
</evidence>
<organism evidence="1 2">
    <name type="scientific">Truncatella angustata</name>
    <dbReference type="NCBI Taxonomy" id="152316"/>
    <lineage>
        <taxon>Eukaryota</taxon>
        <taxon>Fungi</taxon>
        <taxon>Dikarya</taxon>
        <taxon>Ascomycota</taxon>
        <taxon>Pezizomycotina</taxon>
        <taxon>Sordariomycetes</taxon>
        <taxon>Xylariomycetidae</taxon>
        <taxon>Amphisphaeriales</taxon>
        <taxon>Sporocadaceae</taxon>
        <taxon>Truncatella</taxon>
    </lineage>
</organism>
<dbReference type="InterPro" id="IPR010255">
    <property type="entry name" value="Haem_peroxidase_sf"/>
</dbReference>
<dbReference type="PANTHER" id="PTHR11903:SF37">
    <property type="entry name" value="PSI-PRODUCING OXYGENASE A"/>
    <property type="match status" value="1"/>
</dbReference>
<gene>
    <name evidence="1" type="ORF">BKA67DRAFT_655098</name>
</gene>
<dbReference type="Proteomes" id="UP000758603">
    <property type="component" value="Unassembled WGS sequence"/>
</dbReference>
<protein>
    <submittedName>
        <fullName evidence="1">Uncharacterized protein</fullName>
    </submittedName>
</protein>
<dbReference type="SUPFAM" id="SSF48113">
    <property type="entry name" value="Heme-dependent peroxidases"/>
    <property type="match status" value="1"/>
</dbReference>
<dbReference type="Gene3D" id="1.10.640.10">
    <property type="entry name" value="Haem peroxidase domain superfamily, animal type"/>
    <property type="match status" value="2"/>
</dbReference>
<accession>A0A9P8UR20</accession>
<dbReference type="GO" id="GO:0004601">
    <property type="term" value="F:peroxidase activity"/>
    <property type="evidence" value="ECO:0007669"/>
    <property type="project" value="InterPro"/>
</dbReference>
<dbReference type="RefSeq" id="XP_045961023.1">
    <property type="nucleotide sequence ID" value="XM_046106684.1"/>
</dbReference>
<dbReference type="InterPro" id="IPR017972">
    <property type="entry name" value="Cyt_P450_CS"/>
</dbReference>
<reference evidence="1" key="1">
    <citation type="journal article" date="2021" name="Nat. Commun.">
        <title>Genetic determinants of endophytism in the Arabidopsis root mycobiome.</title>
        <authorList>
            <person name="Mesny F."/>
            <person name="Miyauchi S."/>
            <person name="Thiergart T."/>
            <person name="Pickel B."/>
            <person name="Atanasova L."/>
            <person name="Karlsson M."/>
            <person name="Huettel B."/>
            <person name="Barry K.W."/>
            <person name="Haridas S."/>
            <person name="Chen C."/>
            <person name="Bauer D."/>
            <person name="Andreopoulos W."/>
            <person name="Pangilinan J."/>
            <person name="LaButti K."/>
            <person name="Riley R."/>
            <person name="Lipzen A."/>
            <person name="Clum A."/>
            <person name="Drula E."/>
            <person name="Henrissat B."/>
            <person name="Kohler A."/>
            <person name="Grigoriev I.V."/>
            <person name="Martin F.M."/>
            <person name="Hacquard S."/>
        </authorList>
    </citation>
    <scope>NUCLEOTIDE SEQUENCE</scope>
    <source>
        <strain evidence="1">MPI-SDFR-AT-0073</strain>
    </source>
</reference>
<dbReference type="AlphaFoldDB" id="A0A9P8UR20"/>
<dbReference type="GO" id="GO:0016705">
    <property type="term" value="F:oxidoreductase activity, acting on paired donors, with incorporation or reduction of molecular oxygen"/>
    <property type="evidence" value="ECO:0007669"/>
    <property type="project" value="InterPro"/>
</dbReference>
<dbReference type="GO" id="GO:0005506">
    <property type="term" value="F:iron ion binding"/>
    <property type="evidence" value="ECO:0007669"/>
    <property type="project" value="InterPro"/>
</dbReference>
<dbReference type="OrthoDB" id="4767669at2759"/>
<dbReference type="InterPro" id="IPR037120">
    <property type="entry name" value="Haem_peroxidase_sf_animal"/>
</dbReference>
<sequence length="593" mass="66726">MKPEVGALGESTASTTDLRWWRREYAKSVQNTKRLNGVKPDAGLLFDLLMAPDDEKFKEKPAGISSMLFYHAAIIIHDIFRTNRTEMKKSGASSYLDLASLYGEGVPHGVGNQALLRLEHSIPKDPSVHIKPALNAGSSICPTYTVGRAVLSDAVIIIRSDRFNTIDFTIYNLTSWGYNEIQQDYMTMVGSMLYKLIQRGLPGWFPFNSITVMQPMYTKQANEKTAKELGTFDQFTTDDPTPPRKLVVLKSSAAIKQVSENTKQFPVPWLPAMNSIFPGKKDYNWYMLSGTDAKNHENRVSITKALSKATNLHEAIHDCIECVGKQLIEKEFFKLKEERHQLYIIRDIAIPLNAQMLTDLFYLGLRTDENPEGTLGTAELYKHLLNTRICKLVTEVKLGRGLGLGVILALSNTVTRKAYIKKGSPRAVGLLLVGELLNQGNPVYRVVDTLWLTVFGGVGVPVTAFYEVLAFFLNPENISIWSRLSPKRVKMQLSMYMLQKGSVSRLLSMPCVLRRKQLSMKARRSSQRQDKIQRRSKTLNKFDPYRNTEYVPAFGYGMHECFGREIALAFVAGLVKLAADVKQLRPAPGQKTI</sequence>
<proteinExistence type="predicted"/>
<keyword evidence="2" id="KW-1185">Reference proteome</keyword>
<dbReference type="PROSITE" id="PS00086">
    <property type="entry name" value="CYTOCHROME_P450"/>
    <property type="match status" value="1"/>
</dbReference>
<evidence type="ECO:0000313" key="1">
    <source>
        <dbReference type="EMBL" id="KAH6656789.1"/>
    </source>
</evidence>
<dbReference type="InterPro" id="IPR050783">
    <property type="entry name" value="Oxylipin_biosynth_metab"/>
</dbReference>
<dbReference type="PANTHER" id="PTHR11903">
    <property type="entry name" value="PROSTAGLANDIN G/H SYNTHASE"/>
    <property type="match status" value="1"/>
</dbReference>
<dbReference type="GO" id="GO:0020037">
    <property type="term" value="F:heme binding"/>
    <property type="evidence" value="ECO:0007669"/>
    <property type="project" value="InterPro"/>
</dbReference>
<dbReference type="GO" id="GO:0006979">
    <property type="term" value="P:response to oxidative stress"/>
    <property type="evidence" value="ECO:0007669"/>
    <property type="project" value="InterPro"/>
</dbReference>
<name>A0A9P8UR20_9PEZI</name>
<dbReference type="GeneID" id="70135575"/>